<name>A0ABY4GCF7_9BACT</name>
<keyword evidence="2" id="KW-0238">DNA-binding</keyword>
<dbReference type="PANTHER" id="PTHR30146">
    <property type="entry name" value="LACI-RELATED TRANSCRIPTIONAL REPRESSOR"/>
    <property type="match status" value="1"/>
</dbReference>
<dbReference type="EMBL" id="CP095061">
    <property type="protein sequence ID" value="UOQ68486.1"/>
    <property type="molecule type" value="Genomic_DNA"/>
</dbReference>
<dbReference type="Proteomes" id="UP000830401">
    <property type="component" value="Chromosome"/>
</dbReference>
<dbReference type="Gene3D" id="3.40.50.2300">
    <property type="match status" value="2"/>
</dbReference>
<evidence type="ECO:0000256" key="1">
    <source>
        <dbReference type="ARBA" id="ARBA00023015"/>
    </source>
</evidence>
<proteinExistence type="predicted"/>
<accession>A0ABY4GCF7</accession>
<evidence type="ECO:0000313" key="5">
    <source>
        <dbReference type="EMBL" id="UOQ68486.1"/>
    </source>
</evidence>
<evidence type="ECO:0000256" key="2">
    <source>
        <dbReference type="ARBA" id="ARBA00023125"/>
    </source>
</evidence>
<dbReference type="InterPro" id="IPR028082">
    <property type="entry name" value="Peripla_BP_I"/>
</dbReference>
<dbReference type="Pfam" id="PF13377">
    <property type="entry name" value="Peripla_BP_3"/>
    <property type="match status" value="1"/>
</dbReference>
<feature type="domain" description="Transcriptional regulator LacI/GalR-like sensor" evidence="4">
    <location>
        <begin position="18"/>
        <end position="114"/>
    </location>
</feature>
<evidence type="ECO:0000259" key="4">
    <source>
        <dbReference type="Pfam" id="PF13377"/>
    </source>
</evidence>
<evidence type="ECO:0000313" key="6">
    <source>
        <dbReference type="Proteomes" id="UP000830401"/>
    </source>
</evidence>
<dbReference type="SUPFAM" id="SSF53822">
    <property type="entry name" value="Periplasmic binding protein-like I"/>
    <property type="match status" value="1"/>
</dbReference>
<protein>
    <submittedName>
        <fullName evidence="5">Substrate-binding domain-containing protein</fullName>
    </submittedName>
</protein>
<evidence type="ECO:0000256" key="3">
    <source>
        <dbReference type="ARBA" id="ARBA00023163"/>
    </source>
</evidence>
<keyword evidence="1" id="KW-0805">Transcription regulation</keyword>
<dbReference type="InterPro" id="IPR046335">
    <property type="entry name" value="LacI/GalR-like_sensor"/>
</dbReference>
<keyword evidence="3" id="KW-0804">Transcription</keyword>
<dbReference type="PANTHER" id="PTHR30146:SF109">
    <property type="entry name" value="HTH-TYPE TRANSCRIPTIONAL REGULATOR GALS"/>
    <property type="match status" value="1"/>
</dbReference>
<dbReference type="PROSITE" id="PS51257">
    <property type="entry name" value="PROKAR_LIPOPROTEIN"/>
    <property type="match status" value="1"/>
</dbReference>
<gene>
    <name evidence="5" type="ORF">MUN86_10805</name>
</gene>
<keyword evidence="6" id="KW-1185">Reference proteome</keyword>
<sequence length="120" mass="13072">MRPEYSQRHGGHPTVAGSCHSPDAIFGVNDTTAFAAMKEIKRQHLRIPQDIGLIGFTDEFHATVVEPTLTSVMHPTFEMGREAALLFLAQVEAKAATAPSQSVLTTQLVVRESSTKILVE</sequence>
<organism evidence="5 6">
    <name type="scientific">Hymenobacter volaticus</name>
    <dbReference type="NCBI Taxonomy" id="2932254"/>
    <lineage>
        <taxon>Bacteria</taxon>
        <taxon>Pseudomonadati</taxon>
        <taxon>Bacteroidota</taxon>
        <taxon>Cytophagia</taxon>
        <taxon>Cytophagales</taxon>
        <taxon>Hymenobacteraceae</taxon>
        <taxon>Hymenobacter</taxon>
    </lineage>
</organism>
<reference evidence="5" key="1">
    <citation type="submission" date="2022-04" db="EMBL/GenBank/DDBJ databases">
        <title>Hymenobacter sp. isolated from the air.</title>
        <authorList>
            <person name="Won M."/>
            <person name="Lee C.-M."/>
            <person name="Woen H.-Y."/>
            <person name="Kwon S.-W."/>
        </authorList>
    </citation>
    <scope>NUCLEOTIDE SEQUENCE</scope>
    <source>
        <strain evidence="5">5420S-77</strain>
    </source>
</reference>